<gene>
    <name evidence="2" type="ORF">F511_33159</name>
</gene>
<dbReference type="AlphaFoldDB" id="A0A2Z7D0D9"/>
<keyword evidence="3" id="KW-1185">Reference proteome</keyword>
<dbReference type="EMBL" id="KQ992407">
    <property type="protein sequence ID" value="KZV50464.1"/>
    <property type="molecule type" value="Genomic_DNA"/>
</dbReference>
<evidence type="ECO:0000256" key="1">
    <source>
        <dbReference type="SAM" id="MobiDB-lite"/>
    </source>
</evidence>
<reference evidence="2 3" key="1">
    <citation type="journal article" date="2015" name="Proc. Natl. Acad. Sci. U.S.A.">
        <title>The resurrection genome of Boea hygrometrica: A blueprint for survival of dehydration.</title>
        <authorList>
            <person name="Xiao L."/>
            <person name="Yang G."/>
            <person name="Zhang L."/>
            <person name="Yang X."/>
            <person name="Zhao S."/>
            <person name="Ji Z."/>
            <person name="Zhou Q."/>
            <person name="Hu M."/>
            <person name="Wang Y."/>
            <person name="Chen M."/>
            <person name="Xu Y."/>
            <person name="Jin H."/>
            <person name="Xiao X."/>
            <person name="Hu G."/>
            <person name="Bao F."/>
            <person name="Hu Y."/>
            <person name="Wan P."/>
            <person name="Li L."/>
            <person name="Deng X."/>
            <person name="Kuang T."/>
            <person name="Xiang C."/>
            <person name="Zhu J.K."/>
            <person name="Oliver M.J."/>
            <person name="He Y."/>
        </authorList>
    </citation>
    <scope>NUCLEOTIDE SEQUENCE [LARGE SCALE GENOMIC DNA]</scope>
    <source>
        <strain evidence="3">cv. XS01</strain>
    </source>
</reference>
<organism evidence="2 3">
    <name type="scientific">Dorcoceras hygrometricum</name>
    <dbReference type="NCBI Taxonomy" id="472368"/>
    <lineage>
        <taxon>Eukaryota</taxon>
        <taxon>Viridiplantae</taxon>
        <taxon>Streptophyta</taxon>
        <taxon>Embryophyta</taxon>
        <taxon>Tracheophyta</taxon>
        <taxon>Spermatophyta</taxon>
        <taxon>Magnoliopsida</taxon>
        <taxon>eudicotyledons</taxon>
        <taxon>Gunneridae</taxon>
        <taxon>Pentapetalae</taxon>
        <taxon>asterids</taxon>
        <taxon>lamiids</taxon>
        <taxon>Lamiales</taxon>
        <taxon>Gesneriaceae</taxon>
        <taxon>Didymocarpoideae</taxon>
        <taxon>Trichosporeae</taxon>
        <taxon>Loxocarpinae</taxon>
        <taxon>Dorcoceras</taxon>
    </lineage>
</organism>
<evidence type="ECO:0000313" key="3">
    <source>
        <dbReference type="Proteomes" id="UP000250235"/>
    </source>
</evidence>
<name>A0A2Z7D0D9_9LAMI</name>
<accession>A0A2Z7D0D9</accession>
<proteinExistence type="predicted"/>
<protein>
    <submittedName>
        <fullName evidence="2">Leucine-rich repeat extensin-like protein 6</fullName>
    </submittedName>
</protein>
<evidence type="ECO:0000313" key="2">
    <source>
        <dbReference type="EMBL" id="KZV50464.1"/>
    </source>
</evidence>
<feature type="region of interest" description="Disordered" evidence="1">
    <location>
        <begin position="167"/>
        <end position="187"/>
    </location>
</feature>
<sequence length="789" mass="88412">MTSSLISNTNQVYFASVLGMDNEGMVAMFEALISSGLNGQAKGYAVQICTLLKNVPNLKLGDYKEFPPLKILTDKTVSRYIAINNNIAVEDVDDEPRVKKTPVKKAVSKKRSAATADKPTVKRKRTLVGKVAVVAKGSALVTVAQEAVPLQIVAPIFDMPHAPTRKARKRKLRLKPGSDDESVEKEQVVGTVAEKERETSVDDVDSIIVQVLADTTLLETDMEEPGVIVVEEPVGSKADDITVGDTERIWIYYPDPSERLIATEGEQFQGIEIEVVATTDEESMYIEENLAQIPDNMFLPSIKAADITQIRYGQGIEIREVDFYKASIPQIDDSDKGKESLVEDSIQGHPAREICSLICADIDFLVQLREQVIEDVVQFFNYFSFRESLVEDSIQGHPAREICSLICADIDFLVQLREQVIEDVVQFFNYFSFQTDSVLIAIQRRVLIIAKYRELLLRKFLEARWHNFVSGTPTTAIDLKVLELFTVDNHFALKVLLRQVQEHKLEWTRPSNSLLFEGDNIVRGYFIPRNHRTIFSRSVHDRWAEVCVGVVQFSLIGSLRSAHTINRCRDIVVPLVDIEEIPTEDDSSSSDVSIVYRSPYLHAEPSVQTSPVVAIILVPTDSVRLSPHNSDISLPSPHQSSSSASSMHFIDDILQGADTPVNQISLPPAPIADAAESFTALRASISRIFINHEKSSRRMGKWVCLVTLAMSLFDLQDVCIVIGSLATLDLPMVVDLIGIYVLKGPYCTLTMTNLFLQELSVIPRGSWDDFARRFTMIRWARFFCLNRDR</sequence>
<dbReference type="Proteomes" id="UP000250235">
    <property type="component" value="Unassembled WGS sequence"/>
</dbReference>